<gene>
    <name evidence="1" type="ORF">MTUNDRAET4_0063</name>
</gene>
<reference evidence="1 2" key="1">
    <citation type="submission" date="2019-03" db="EMBL/GenBank/DDBJ databases">
        <authorList>
            <person name="Kox A.R. M."/>
        </authorList>
    </citation>
    <scope>NUCLEOTIDE SEQUENCE [LARGE SCALE GENOMIC DNA]</scope>
    <source>
        <strain evidence="1">MTUNDRAET4 annotated genome</strain>
        <plasmid evidence="2">3</plasmid>
    </source>
</reference>
<evidence type="ECO:0000313" key="1">
    <source>
        <dbReference type="EMBL" id="VFU17501.1"/>
    </source>
</evidence>
<keyword evidence="1" id="KW-0614">Plasmid</keyword>
<organism evidence="1 2">
    <name type="scientific">Methylocella tundrae</name>
    <dbReference type="NCBI Taxonomy" id="227605"/>
    <lineage>
        <taxon>Bacteria</taxon>
        <taxon>Pseudomonadati</taxon>
        <taxon>Pseudomonadota</taxon>
        <taxon>Alphaproteobacteria</taxon>
        <taxon>Hyphomicrobiales</taxon>
        <taxon>Beijerinckiaceae</taxon>
        <taxon>Methylocella</taxon>
    </lineage>
</organism>
<protein>
    <submittedName>
        <fullName evidence="1">Uncharacterized protein</fullName>
    </submittedName>
</protein>
<name>A0A4U8Z7L6_METTU</name>
<accession>A0A4U8Z7L6</accession>
<dbReference type="OrthoDB" id="6626576at2"/>
<dbReference type="Proteomes" id="UP000294360">
    <property type="component" value="Plasmid 3"/>
</dbReference>
<evidence type="ECO:0000313" key="2">
    <source>
        <dbReference type="Proteomes" id="UP000294360"/>
    </source>
</evidence>
<dbReference type="EMBL" id="LR536452">
    <property type="protein sequence ID" value="VFU17501.1"/>
    <property type="molecule type" value="Genomic_DNA"/>
</dbReference>
<proteinExistence type="predicted"/>
<dbReference type="AlphaFoldDB" id="A0A4U8Z7L6"/>
<sequence>MTNDIQTIDRKIAAFAVETFLKAGFLLGVNDGDTTTITRSRDAVAILSAMFTTDQDRLLVYRHCDNKYFGWVLFIYGNTGWDVINDYTGNIEGVMVAVGAYAQEFEPAAREC</sequence>
<dbReference type="KEGG" id="mtun:MTUNDRAET4_0063.2"/>
<dbReference type="RefSeq" id="WP_134493300.1">
    <property type="nucleotide sequence ID" value="NZ_CP139087.1"/>
</dbReference>
<geneLocation type="plasmid" evidence="1 2">
    <name>3</name>
</geneLocation>